<keyword evidence="7" id="KW-0862">Zinc</keyword>
<dbReference type="Gene3D" id="3.40.630.10">
    <property type="entry name" value="Zn peptidases"/>
    <property type="match status" value="1"/>
</dbReference>
<dbReference type="InterPro" id="IPR050178">
    <property type="entry name" value="AspA/AstE_fam"/>
</dbReference>
<evidence type="ECO:0000256" key="4">
    <source>
        <dbReference type="ARBA" id="ARBA00022490"/>
    </source>
</evidence>
<evidence type="ECO:0000256" key="1">
    <source>
        <dbReference type="ARBA" id="ARBA00001947"/>
    </source>
</evidence>
<dbReference type="GO" id="GO:0005829">
    <property type="term" value="C:cytosol"/>
    <property type="evidence" value="ECO:0007669"/>
    <property type="project" value="TreeGrafter"/>
</dbReference>
<dbReference type="OMA" id="THGNEIN"/>
<dbReference type="PANTHER" id="PTHR15162:SF7">
    <property type="entry name" value="SUCCINYLGLUTAMATE DESUCCINYLASE"/>
    <property type="match status" value="1"/>
</dbReference>
<protein>
    <submittedName>
        <fullName evidence="9">Aspartoacylase</fullName>
    </submittedName>
</protein>
<keyword evidence="10" id="KW-1185">Reference proteome</keyword>
<dbReference type="FunFam" id="3.40.630.10:FF:000025">
    <property type="entry name" value="aspartoacylase"/>
    <property type="match status" value="1"/>
</dbReference>
<evidence type="ECO:0000259" key="8">
    <source>
        <dbReference type="Pfam" id="PF24827"/>
    </source>
</evidence>
<sequence length="253" mass="28648">MQSFTRVLPPVRRVAVAGGTHGNEMSGVCLARHWLGSGRAELQRPHIEVEPFLANTRAVERCVRYIDADLNRMFTDKNLRQPKTENLLYEVWRAQQINETYGPIGSESAYDMLLDMHNTTSNMGISLVLTSSSDHLSLHMAQFLQRKLHPIPCNAVLVEHPTLAYFHLRQVAKHALSIEIGPQPQGVARADITEHMRRSIAYCLDFMHKFNSGMELPASKLDVHRIDGYIDYPRDSEGHITAIIHPAFQVFAL</sequence>
<dbReference type="Proteomes" id="UP000694388">
    <property type="component" value="Unplaced"/>
</dbReference>
<name>A0A8C4QET0_EPTBU</name>
<comment type="cofactor">
    <cofactor evidence="1">
        <name>Zn(2+)</name>
        <dbReference type="ChEBI" id="CHEBI:29105"/>
    </cofactor>
</comment>
<keyword evidence="4" id="KW-0963">Cytoplasm</keyword>
<dbReference type="PANTHER" id="PTHR15162">
    <property type="entry name" value="ASPARTOACYLASE"/>
    <property type="match status" value="1"/>
</dbReference>
<dbReference type="GO" id="GO:0016811">
    <property type="term" value="F:hydrolase activity, acting on carbon-nitrogen (but not peptide) bonds, in linear amides"/>
    <property type="evidence" value="ECO:0007669"/>
    <property type="project" value="TreeGrafter"/>
</dbReference>
<evidence type="ECO:0000313" key="10">
    <source>
        <dbReference type="Proteomes" id="UP000694388"/>
    </source>
</evidence>
<dbReference type="GO" id="GO:0016788">
    <property type="term" value="F:hydrolase activity, acting on ester bonds"/>
    <property type="evidence" value="ECO:0007669"/>
    <property type="project" value="InterPro"/>
</dbReference>
<evidence type="ECO:0000256" key="3">
    <source>
        <dbReference type="ARBA" id="ARBA00006173"/>
    </source>
</evidence>
<dbReference type="GO" id="GO:0046872">
    <property type="term" value="F:metal ion binding"/>
    <property type="evidence" value="ECO:0007669"/>
    <property type="project" value="UniProtKB-KW"/>
</dbReference>
<evidence type="ECO:0000256" key="5">
    <source>
        <dbReference type="ARBA" id="ARBA00022723"/>
    </source>
</evidence>
<evidence type="ECO:0000313" key="9">
    <source>
        <dbReference type="Ensembl" id="ENSEBUP00000014311.1"/>
    </source>
</evidence>
<reference evidence="9" key="1">
    <citation type="submission" date="2025-08" db="UniProtKB">
        <authorList>
            <consortium name="Ensembl"/>
        </authorList>
    </citation>
    <scope>IDENTIFICATION</scope>
</reference>
<comment type="subcellular location">
    <subcellularLocation>
        <location evidence="2">Cytoplasm</location>
    </subcellularLocation>
</comment>
<evidence type="ECO:0000256" key="6">
    <source>
        <dbReference type="ARBA" id="ARBA00022801"/>
    </source>
</evidence>
<dbReference type="InterPro" id="IPR055438">
    <property type="entry name" value="AstE_AspA_cat"/>
</dbReference>
<evidence type="ECO:0000256" key="2">
    <source>
        <dbReference type="ARBA" id="ARBA00004496"/>
    </source>
</evidence>
<dbReference type="AlphaFoldDB" id="A0A8C4QET0"/>
<dbReference type="NCBIfam" id="NF002601">
    <property type="entry name" value="PRK02259.1"/>
    <property type="match status" value="1"/>
</dbReference>
<organism evidence="9 10">
    <name type="scientific">Eptatretus burgeri</name>
    <name type="common">Inshore hagfish</name>
    <dbReference type="NCBI Taxonomy" id="7764"/>
    <lineage>
        <taxon>Eukaryota</taxon>
        <taxon>Metazoa</taxon>
        <taxon>Chordata</taxon>
        <taxon>Craniata</taxon>
        <taxon>Vertebrata</taxon>
        <taxon>Cyclostomata</taxon>
        <taxon>Myxini</taxon>
        <taxon>Myxiniformes</taxon>
        <taxon>Myxinidae</taxon>
        <taxon>Eptatretinae</taxon>
        <taxon>Eptatretus</taxon>
    </lineage>
</organism>
<keyword evidence="5" id="KW-0479">Metal-binding</keyword>
<dbReference type="SUPFAM" id="SSF53187">
    <property type="entry name" value="Zn-dependent exopeptidases"/>
    <property type="match status" value="1"/>
</dbReference>
<reference evidence="9" key="2">
    <citation type="submission" date="2025-09" db="UniProtKB">
        <authorList>
            <consortium name="Ensembl"/>
        </authorList>
    </citation>
    <scope>IDENTIFICATION</scope>
</reference>
<dbReference type="Ensembl" id="ENSEBUT00000014885.1">
    <property type="protein sequence ID" value="ENSEBUP00000014311.1"/>
    <property type="gene ID" value="ENSEBUG00000009014.1"/>
</dbReference>
<dbReference type="CDD" id="cd06909">
    <property type="entry name" value="M14_ASPA"/>
    <property type="match status" value="1"/>
</dbReference>
<dbReference type="Gene3D" id="2.20.25.160">
    <property type="match status" value="1"/>
</dbReference>
<feature type="domain" description="Succinylglutamate desuccinylase/Aspartoacylase catalytic" evidence="8">
    <location>
        <begin position="11"/>
        <end position="206"/>
    </location>
</feature>
<comment type="similarity">
    <text evidence="3">Belongs to the AspA/AstE family. Aspartoacylase subfamily.</text>
</comment>
<dbReference type="Pfam" id="PF24827">
    <property type="entry name" value="AstE_AspA_cat"/>
    <property type="match status" value="1"/>
</dbReference>
<keyword evidence="6" id="KW-0378">Hydrolase</keyword>
<accession>A0A8C4QET0</accession>
<proteinExistence type="inferred from homology"/>
<dbReference type="GeneTree" id="ENSGT00390000001189"/>
<evidence type="ECO:0000256" key="7">
    <source>
        <dbReference type="ARBA" id="ARBA00022833"/>
    </source>
</evidence>